<dbReference type="EMBL" id="CAICTM010001538">
    <property type="protein sequence ID" value="CAB9524454.1"/>
    <property type="molecule type" value="Genomic_DNA"/>
</dbReference>
<comment type="caution">
    <text evidence="5">The sequence shown here is derived from an EMBL/GenBank/DDBJ whole genome shotgun (WGS) entry which is preliminary data.</text>
</comment>
<keyword evidence="6" id="KW-1185">Reference proteome</keyword>
<keyword evidence="2" id="KW-0547">Nucleotide-binding</keyword>
<gene>
    <name evidence="5" type="ORF">SEMRO_1540_G280850.1</name>
</gene>
<organism evidence="5 6">
    <name type="scientific">Seminavis robusta</name>
    <dbReference type="NCBI Taxonomy" id="568900"/>
    <lineage>
        <taxon>Eukaryota</taxon>
        <taxon>Sar</taxon>
        <taxon>Stramenopiles</taxon>
        <taxon>Ochrophyta</taxon>
        <taxon>Bacillariophyta</taxon>
        <taxon>Bacillariophyceae</taxon>
        <taxon>Bacillariophycidae</taxon>
        <taxon>Naviculales</taxon>
        <taxon>Naviculaceae</taxon>
        <taxon>Seminavis</taxon>
    </lineage>
</organism>
<dbReference type="PROSITE" id="PS00674">
    <property type="entry name" value="AAA"/>
    <property type="match status" value="1"/>
</dbReference>
<dbReference type="InterPro" id="IPR003593">
    <property type="entry name" value="AAA+_ATPase"/>
</dbReference>
<dbReference type="InterPro" id="IPR050747">
    <property type="entry name" value="Mitochondrial_chaperone_BCS1"/>
</dbReference>
<sequence length="630" mass="70676">MLSSAEGMHSAQFMGLINALRTGDPTVDMMAAFLLPFLVQKAVTHVPHQLRRLLRYLMGKKKIVVRRYHRNIIYRTTQSNGMRMSSDEDSFNTYLLRAIQLYVHAHCPLKDLDDAHLDLTLFDTSRCNQNTRNGRMSMTNPNGTVTNNSTVDMLQTCTLVEKPLENKWLDVGTHAGGQVEIMICDTLSGGNGKKQQQGGGAANNDGGGGGEGEGGDQGGNNKQSTRSLEVRLQSEHSVACLHAFVNTAFDWYVGEIKKLENQERFMLDVQPMQGRNNCPTYVAYKLGGEKTFDTLFNKKCHELLRWVDHFENKTGKYAIRGYPHKLGLLLTGIPGTGKTSLIKAIAHYTGRHIVNINLSHIGTNGDLRKIFFNRMYQITGVNSHQLRLDFSQIIFVLEDVDAGAKEVVMDREMLAALEEERAEKEEKKEAEKKDEGPFGAARRYPGRATTTIQGVDKLNLSGLLNVLDGVVETPGRMVIMTTNHPEILDPALIRPGRIDKILELGHMKEPEDVVAMLQHYYRKLTSEESAMVETYVTEDDLEITPAQVEQLAMEEDELEGFLERLSRFGKDNEKDGSSKDKGKDAIPKHLIIKASSQPATTTTAMTEDEIKERLYLEELLYEMDNECGDY</sequence>
<evidence type="ECO:0000313" key="5">
    <source>
        <dbReference type="EMBL" id="CAB9524454.1"/>
    </source>
</evidence>
<accession>A0A9N8EQX9</accession>
<feature type="compositionally biased region" description="Gly residues" evidence="3">
    <location>
        <begin position="192"/>
        <end position="218"/>
    </location>
</feature>
<dbReference type="GO" id="GO:0005524">
    <property type="term" value="F:ATP binding"/>
    <property type="evidence" value="ECO:0007669"/>
    <property type="project" value="UniProtKB-KW"/>
</dbReference>
<protein>
    <submittedName>
        <fullName evidence="5">Mitochondrial chaperone BCS1</fullName>
    </submittedName>
</protein>
<evidence type="ECO:0000313" key="6">
    <source>
        <dbReference type="Proteomes" id="UP001153069"/>
    </source>
</evidence>
<dbReference type="InterPro" id="IPR003960">
    <property type="entry name" value="ATPase_AAA_CS"/>
</dbReference>
<dbReference type="PANTHER" id="PTHR23070">
    <property type="entry name" value="BCS1 AAA-TYPE ATPASE"/>
    <property type="match status" value="1"/>
</dbReference>
<name>A0A9N8EQX9_9STRA</name>
<dbReference type="Proteomes" id="UP001153069">
    <property type="component" value="Unassembled WGS sequence"/>
</dbReference>
<dbReference type="SMART" id="SM00382">
    <property type="entry name" value="AAA"/>
    <property type="match status" value="1"/>
</dbReference>
<feature type="compositionally biased region" description="Basic and acidic residues" evidence="3">
    <location>
        <begin position="422"/>
        <end position="436"/>
    </location>
</feature>
<dbReference type="GO" id="GO:0016887">
    <property type="term" value="F:ATP hydrolysis activity"/>
    <property type="evidence" value="ECO:0007669"/>
    <property type="project" value="InterPro"/>
</dbReference>
<evidence type="ECO:0000256" key="1">
    <source>
        <dbReference type="ARBA" id="ARBA00007448"/>
    </source>
</evidence>
<feature type="region of interest" description="Disordered" evidence="3">
    <location>
        <begin position="422"/>
        <end position="443"/>
    </location>
</feature>
<reference evidence="5" key="1">
    <citation type="submission" date="2020-06" db="EMBL/GenBank/DDBJ databases">
        <authorList>
            <consortium name="Plant Systems Biology data submission"/>
        </authorList>
    </citation>
    <scope>NUCLEOTIDE SEQUENCE</scope>
    <source>
        <strain evidence="5">D6</strain>
    </source>
</reference>
<dbReference type="Pfam" id="PF00004">
    <property type="entry name" value="AAA"/>
    <property type="match status" value="2"/>
</dbReference>
<feature type="domain" description="AAA+ ATPase" evidence="4">
    <location>
        <begin position="324"/>
        <end position="508"/>
    </location>
</feature>
<evidence type="ECO:0000256" key="2">
    <source>
        <dbReference type="RuleBase" id="RU003651"/>
    </source>
</evidence>
<dbReference type="InterPro" id="IPR003959">
    <property type="entry name" value="ATPase_AAA_core"/>
</dbReference>
<dbReference type="AlphaFoldDB" id="A0A9N8EQX9"/>
<dbReference type="OrthoDB" id="205910at2759"/>
<dbReference type="Gene3D" id="3.40.50.300">
    <property type="entry name" value="P-loop containing nucleotide triphosphate hydrolases"/>
    <property type="match status" value="1"/>
</dbReference>
<evidence type="ECO:0000259" key="4">
    <source>
        <dbReference type="SMART" id="SM00382"/>
    </source>
</evidence>
<evidence type="ECO:0000256" key="3">
    <source>
        <dbReference type="SAM" id="MobiDB-lite"/>
    </source>
</evidence>
<proteinExistence type="inferred from homology"/>
<comment type="similarity">
    <text evidence="1">Belongs to the AAA ATPase family. BCS1 subfamily.</text>
</comment>
<dbReference type="SUPFAM" id="SSF52540">
    <property type="entry name" value="P-loop containing nucleoside triphosphate hydrolases"/>
    <property type="match status" value="1"/>
</dbReference>
<feature type="region of interest" description="Disordered" evidence="3">
    <location>
        <begin position="192"/>
        <end position="228"/>
    </location>
</feature>
<dbReference type="InterPro" id="IPR027417">
    <property type="entry name" value="P-loop_NTPase"/>
</dbReference>
<keyword evidence="2" id="KW-0067">ATP-binding</keyword>